<keyword evidence="12" id="KW-1185">Reference proteome</keyword>
<proteinExistence type="inferred from homology"/>
<dbReference type="EMBL" id="RBXL01000001">
    <property type="protein sequence ID" value="RKT45104.1"/>
    <property type="molecule type" value="Genomic_DNA"/>
</dbReference>
<dbReference type="Gene3D" id="3.60.110.10">
    <property type="entry name" value="Carbon-nitrogen hydrolase"/>
    <property type="match status" value="1"/>
</dbReference>
<dbReference type="PANTHER" id="PTHR38686">
    <property type="entry name" value="APOLIPOPROTEIN N-ACYLTRANSFERASE"/>
    <property type="match status" value="1"/>
</dbReference>
<evidence type="ECO:0000259" key="10">
    <source>
        <dbReference type="PROSITE" id="PS50263"/>
    </source>
</evidence>
<dbReference type="CDD" id="cd07571">
    <property type="entry name" value="ALP_N-acyl_transferase"/>
    <property type="match status" value="1"/>
</dbReference>
<feature type="transmembrane region" description="Helical" evidence="9">
    <location>
        <begin position="123"/>
        <end position="143"/>
    </location>
</feature>
<keyword evidence="4 9" id="KW-0808">Transferase</keyword>
<comment type="catalytic activity">
    <reaction evidence="9">
        <text>N-terminal S-1,2-diacyl-sn-glyceryl-L-cysteinyl-[lipoprotein] + a glycerophospholipid = N-acyl-S-1,2-diacyl-sn-glyceryl-L-cysteinyl-[lipoprotein] + a 2-acyl-sn-glycero-3-phospholipid + H(+)</text>
        <dbReference type="Rhea" id="RHEA:48228"/>
        <dbReference type="Rhea" id="RHEA-COMP:14681"/>
        <dbReference type="Rhea" id="RHEA-COMP:14684"/>
        <dbReference type="ChEBI" id="CHEBI:15378"/>
        <dbReference type="ChEBI" id="CHEBI:136912"/>
        <dbReference type="ChEBI" id="CHEBI:140656"/>
        <dbReference type="ChEBI" id="CHEBI:140657"/>
        <dbReference type="ChEBI" id="CHEBI:140660"/>
        <dbReference type="EC" id="2.3.1.269"/>
    </reaction>
</comment>
<evidence type="ECO:0000256" key="8">
    <source>
        <dbReference type="ARBA" id="ARBA00023315"/>
    </source>
</evidence>
<dbReference type="AlphaFoldDB" id="A0A495V734"/>
<feature type="transmembrane region" description="Helical" evidence="9">
    <location>
        <begin position="55"/>
        <end position="75"/>
    </location>
</feature>
<dbReference type="InterPro" id="IPR036526">
    <property type="entry name" value="C-N_Hydrolase_sf"/>
</dbReference>
<evidence type="ECO:0000313" key="11">
    <source>
        <dbReference type="EMBL" id="RKT45104.1"/>
    </source>
</evidence>
<dbReference type="PANTHER" id="PTHR38686:SF1">
    <property type="entry name" value="APOLIPOPROTEIN N-ACYLTRANSFERASE"/>
    <property type="match status" value="1"/>
</dbReference>
<comment type="similarity">
    <text evidence="2 9">Belongs to the CN hydrolase family. Apolipoprotein N-acyltransferase subfamily.</text>
</comment>
<feature type="domain" description="CN hydrolase" evidence="10">
    <location>
        <begin position="229"/>
        <end position="467"/>
    </location>
</feature>
<dbReference type="Pfam" id="PF20154">
    <property type="entry name" value="LNT_N"/>
    <property type="match status" value="1"/>
</dbReference>
<evidence type="ECO:0000256" key="1">
    <source>
        <dbReference type="ARBA" id="ARBA00004651"/>
    </source>
</evidence>
<dbReference type="UniPathway" id="UPA00666"/>
<evidence type="ECO:0000256" key="5">
    <source>
        <dbReference type="ARBA" id="ARBA00022692"/>
    </source>
</evidence>
<dbReference type="InterPro" id="IPR003010">
    <property type="entry name" value="C-N_Hydrolase"/>
</dbReference>
<dbReference type="GO" id="GO:0042158">
    <property type="term" value="P:lipoprotein biosynthetic process"/>
    <property type="evidence" value="ECO:0007669"/>
    <property type="project" value="UniProtKB-UniRule"/>
</dbReference>
<feature type="transmembrane region" description="Helical" evidence="9">
    <location>
        <begin position="163"/>
        <end position="188"/>
    </location>
</feature>
<dbReference type="HAMAP" id="MF_01148">
    <property type="entry name" value="Lnt"/>
    <property type="match status" value="1"/>
</dbReference>
<keyword evidence="3 9" id="KW-1003">Cell membrane</keyword>
<dbReference type="InterPro" id="IPR045378">
    <property type="entry name" value="LNT_N"/>
</dbReference>
<evidence type="ECO:0000256" key="2">
    <source>
        <dbReference type="ARBA" id="ARBA00010065"/>
    </source>
</evidence>
<keyword evidence="8 9" id="KW-0012">Acyltransferase</keyword>
<dbReference type="PROSITE" id="PS50263">
    <property type="entry name" value="CN_HYDROLASE"/>
    <property type="match status" value="1"/>
</dbReference>
<dbReference type="EC" id="2.3.1.269" evidence="9"/>
<dbReference type="SUPFAM" id="SSF56317">
    <property type="entry name" value="Carbon-nitrogen hydrolase"/>
    <property type="match status" value="1"/>
</dbReference>
<feature type="transmembrane region" description="Helical" evidence="9">
    <location>
        <begin position="195"/>
        <end position="211"/>
    </location>
</feature>
<accession>A0A495V734</accession>
<evidence type="ECO:0000256" key="4">
    <source>
        <dbReference type="ARBA" id="ARBA00022679"/>
    </source>
</evidence>
<evidence type="ECO:0000313" key="12">
    <source>
        <dbReference type="Proteomes" id="UP000274556"/>
    </source>
</evidence>
<dbReference type="Pfam" id="PF00795">
    <property type="entry name" value="CN_hydrolase"/>
    <property type="match status" value="1"/>
</dbReference>
<keyword evidence="7 9" id="KW-0472">Membrane</keyword>
<comment type="function">
    <text evidence="9">Catalyzes the phospholipid dependent N-acylation of the N-terminal cysteine of apolipoprotein, the last step in lipoprotein maturation.</text>
</comment>
<reference evidence="11 12" key="1">
    <citation type="submission" date="2018-10" db="EMBL/GenBank/DDBJ databases">
        <title>Genomic Encyclopedia of Archaeal and Bacterial Type Strains, Phase II (KMG-II): from individual species to whole genera.</title>
        <authorList>
            <person name="Goeker M."/>
        </authorList>
    </citation>
    <scope>NUCLEOTIDE SEQUENCE [LARGE SCALE GENOMIC DNA]</scope>
    <source>
        <strain evidence="11 12">DSM 235</strain>
    </source>
</reference>
<dbReference type="RefSeq" id="WP_120797436.1">
    <property type="nucleotide sequence ID" value="NZ_RBXL01000001.1"/>
</dbReference>
<comment type="caution">
    <text evidence="11">The sequence shown here is derived from an EMBL/GenBank/DDBJ whole genome shotgun (WGS) entry which is preliminary data.</text>
</comment>
<dbReference type="NCBIfam" id="TIGR00546">
    <property type="entry name" value="lnt"/>
    <property type="match status" value="1"/>
</dbReference>
<protein>
    <recommendedName>
        <fullName evidence="9">Apolipoprotein N-acyltransferase</fullName>
        <shortName evidence="9">ALP N-acyltransferase</shortName>
        <ecNumber evidence="9">2.3.1.269</ecNumber>
    </recommendedName>
</protein>
<dbReference type="Proteomes" id="UP000274556">
    <property type="component" value="Unassembled WGS sequence"/>
</dbReference>
<keyword evidence="5 9" id="KW-0812">Transmembrane</keyword>
<evidence type="ECO:0000256" key="3">
    <source>
        <dbReference type="ARBA" id="ARBA00022475"/>
    </source>
</evidence>
<evidence type="ECO:0000256" key="6">
    <source>
        <dbReference type="ARBA" id="ARBA00022989"/>
    </source>
</evidence>
<feature type="transmembrane region" description="Helical" evidence="9">
    <location>
        <begin position="87"/>
        <end position="111"/>
    </location>
</feature>
<keyword evidence="6 9" id="KW-1133">Transmembrane helix</keyword>
<dbReference type="GO" id="GO:0005886">
    <property type="term" value="C:plasma membrane"/>
    <property type="evidence" value="ECO:0007669"/>
    <property type="project" value="UniProtKB-SubCell"/>
</dbReference>
<sequence length="507" mass="55156">MVLPSPRLAPPLRSLLACASGALLVLGFAPFGWYPFVLIGLLGFLVALNGASTRLGFLVGWLFGVGLMGFGVFWIRISLNEFGNMDAWVAHLLTGVFVATIALFFGLVGWLVRRLDRGPAWRVPLLLFPGLYLLVEWLRGWLFTGFPWLSLGYTQIDGPLGGFAPILGVYGVGLLILLSAGLLWGLLLRSGRGRVAAAAALVLIWGGGLLLKQVSWTAPSGPGFRAVVVQASIPQAMKWDPDLLVSTMEIYWELTERNLDAELVVWPETAIPDFLHHVRDVLIEPMAARAREEGTEIVLGIPVMESDTGRHFNALLSLGSREDLYAKRHLVPFGEFMPFKAWLGPLVDLFEVPMSDFSRGSAERPLLAVGDRLAGVSICYEDAFPAEVSQALPEAEFLINVSNDAWFGDSLAPHQHLEMARMRALENGRYLLRATNTGISAIIDQRGRVLGTVPAFVRGDFATDVRPYAGATPYVRFGNGPAIGLAAVMVLLGAGVVRRVSSRSIGR</sequence>
<comment type="pathway">
    <text evidence="9">Protein modification; lipoprotein biosynthesis (N-acyl transfer).</text>
</comment>
<keyword evidence="11" id="KW-0449">Lipoprotein</keyword>
<gene>
    <name evidence="9" type="primary">lnt</name>
    <name evidence="11" type="ORF">BDD21_2521</name>
</gene>
<organism evidence="11 12">
    <name type="scientific">Thiocapsa rosea</name>
    <dbReference type="NCBI Taxonomy" id="69360"/>
    <lineage>
        <taxon>Bacteria</taxon>
        <taxon>Pseudomonadati</taxon>
        <taxon>Pseudomonadota</taxon>
        <taxon>Gammaproteobacteria</taxon>
        <taxon>Chromatiales</taxon>
        <taxon>Chromatiaceae</taxon>
        <taxon>Thiocapsa</taxon>
    </lineage>
</organism>
<feature type="transmembrane region" description="Helical" evidence="9">
    <location>
        <begin position="477"/>
        <end position="497"/>
    </location>
</feature>
<dbReference type="GO" id="GO:0016410">
    <property type="term" value="F:N-acyltransferase activity"/>
    <property type="evidence" value="ECO:0007669"/>
    <property type="project" value="UniProtKB-UniRule"/>
</dbReference>
<feature type="transmembrane region" description="Helical" evidence="9">
    <location>
        <begin position="20"/>
        <end position="48"/>
    </location>
</feature>
<dbReference type="InterPro" id="IPR004563">
    <property type="entry name" value="Apolipo_AcylTrfase"/>
</dbReference>
<name>A0A495V734_9GAMM</name>
<evidence type="ECO:0000256" key="9">
    <source>
        <dbReference type="HAMAP-Rule" id="MF_01148"/>
    </source>
</evidence>
<evidence type="ECO:0000256" key="7">
    <source>
        <dbReference type="ARBA" id="ARBA00023136"/>
    </source>
</evidence>
<comment type="subcellular location">
    <subcellularLocation>
        <location evidence="1 9">Cell membrane</location>
        <topology evidence="1 9">Multi-pass membrane protein</topology>
    </subcellularLocation>
</comment>
<dbReference type="OrthoDB" id="9804277at2"/>